<accession>A0A143YUP8</accession>
<sequence length="293" mass="33485">MQQNEKFKDWLFRYQSIYRVRRTEKSKQRFLSALVTDLSEMREDVKVIEYNRQKKYASRNVYVGDIDKAEQIICTYYDTPIQHFGPYILFDREEQEKRTTRFIIVSSILMILVGIVGTLLYMQHATGAVDLISVSTLFIALAYGVYFYLLGKIAKGLSNRKTLIRNTSSVLAMLAMISEAKGEKTAFAFVDEGSFGESGLEALRTPRNKKAKIFFLDCVGADAPLHVIGNDVSKAKLSALSIDHQSSDQRINFIFSAKTSEKEQKTRFYLDKSDLNGKNLNMENIKKVVELCK</sequence>
<feature type="transmembrane region" description="Helical" evidence="1">
    <location>
        <begin position="128"/>
        <end position="151"/>
    </location>
</feature>
<evidence type="ECO:0000313" key="2">
    <source>
        <dbReference type="EMBL" id="CZQ97580.1"/>
    </source>
</evidence>
<keyword evidence="1" id="KW-0812">Transmembrane</keyword>
<keyword evidence="1" id="KW-1133">Transmembrane helix</keyword>
<dbReference type="AlphaFoldDB" id="A0A143YUP8"/>
<gene>
    <name evidence="2" type="ORF">Tpal_2146</name>
</gene>
<keyword evidence="1" id="KW-0472">Membrane</keyword>
<dbReference type="OrthoDB" id="1920380at2"/>
<evidence type="ECO:0000313" key="3">
    <source>
        <dbReference type="Proteomes" id="UP000242754"/>
    </source>
</evidence>
<dbReference type="STRING" id="140314.SAMN04488076_1195"/>
<reference evidence="2 3" key="1">
    <citation type="submission" date="2016-02" db="EMBL/GenBank/DDBJ databases">
        <authorList>
            <person name="Wen L."/>
            <person name="He K."/>
            <person name="Yang H."/>
        </authorList>
    </citation>
    <scope>NUCLEOTIDE SEQUENCE [LARGE SCALE GENOMIC DNA]</scope>
    <source>
        <strain evidence="2">Trichococcus palustris</strain>
    </source>
</reference>
<organism evidence="2 3">
    <name type="scientific">Trichococcus palustris</name>
    <dbReference type="NCBI Taxonomy" id="140314"/>
    <lineage>
        <taxon>Bacteria</taxon>
        <taxon>Bacillati</taxon>
        <taxon>Bacillota</taxon>
        <taxon>Bacilli</taxon>
        <taxon>Lactobacillales</taxon>
        <taxon>Carnobacteriaceae</taxon>
        <taxon>Trichococcus</taxon>
    </lineage>
</organism>
<evidence type="ECO:0000256" key="1">
    <source>
        <dbReference type="SAM" id="Phobius"/>
    </source>
</evidence>
<feature type="transmembrane region" description="Helical" evidence="1">
    <location>
        <begin position="102"/>
        <end position="122"/>
    </location>
</feature>
<keyword evidence="3" id="KW-1185">Reference proteome</keyword>
<dbReference type="Proteomes" id="UP000242754">
    <property type="component" value="Unassembled WGS sequence"/>
</dbReference>
<dbReference type="EMBL" id="FJNE01000007">
    <property type="protein sequence ID" value="CZQ97580.1"/>
    <property type="molecule type" value="Genomic_DNA"/>
</dbReference>
<name>A0A143YUP8_9LACT</name>
<proteinExistence type="predicted"/>
<dbReference type="RefSeq" id="WP_087033709.1">
    <property type="nucleotide sequence ID" value="NZ_FJNE01000007.1"/>
</dbReference>
<protein>
    <submittedName>
        <fullName evidence="2">Uncharacterized protein</fullName>
    </submittedName>
</protein>